<dbReference type="Gene3D" id="3.40.50.880">
    <property type="match status" value="1"/>
</dbReference>
<dbReference type="SUPFAM" id="SSF52317">
    <property type="entry name" value="Class I glutamine amidotransferase-like"/>
    <property type="match status" value="1"/>
</dbReference>
<dbReference type="InterPro" id="IPR002818">
    <property type="entry name" value="DJ-1/PfpI"/>
</dbReference>
<dbReference type="PANTHER" id="PTHR48094">
    <property type="entry name" value="PROTEIN/NUCLEIC ACID DEGLYCASE DJ-1-RELATED"/>
    <property type="match status" value="1"/>
</dbReference>
<dbReference type="KEGG" id="bchi:OY14_03100"/>
<dbReference type="Proteomes" id="UP000030940">
    <property type="component" value="Chromosome"/>
</dbReference>
<keyword evidence="1" id="KW-0677">Repeat</keyword>
<proteinExistence type="predicted"/>
<dbReference type="NCBIfam" id="TIGR01383">
    <property type="entry name" value="not_thiJ"/>
    <property type="match status" value="1"/>
</dbReference>
<dbReference type="CDD" id="cd03135">
    <property type="entry name" value="GATase1_DJ-1"/>
    <property type="match status" value="1"/>
</dbReference>
<accession>A0A0A7UYB1</accession>
<gene>
    <name evidence="3" type="ORF">OY14_03100</name>
</gene>
<keyword evidence="4" id="KW-1185">Reference proteome</keyword>
<sequence length="184" mass="19931">MVVGIILANGFEDIEAIIPIDILRRGNVNIQVVSVNDDNVVISSKGVSFLTDDVISNCKVDSFDLIILPGGMPGATNLFNSKKLDFILKDMNARGKFIAAICASPVVVLAAKGLLKVNKFTCYPGLEKNAFDGEFVDKNVVISNNFITSKGVGTSFEFAFTLLEMVKGRQIMESVKKATLFCDN</sequence>
<dbReference type="EMBL" id="CP009910">
    <property type="protein sequence ID" value="AJA90413.1"/>
    <property type="molecule type" value="Genomic_DNA"/>
</dbReference>
<dbReference type="InterPro" id="IPR006287">
    <property type="entry name" value="DJ-1"/>
</dbReference>
<evidence type="ECO:0000256" key="1">
    <source>
        <dbReference type="ARBA" id="ARBA00022737"/>
    </source>
</evidence>
<organism evidence="3 4">
    <name type="scientific">Borreliella chilensis</name>
    <dbReference type="NCBI Taxonomy" id="1245910"/>
    <lineage>
        <taxon>Bacteria</taxon>
        <taxon>Pseudomonadati</taxon>
        <taxon>Spirochaetota</taxon>
        <taxon>Spirochaetia</taxon>
        <taxon>Spirochaetales</taxon>
        <taxon>Borreliaceae</taxon>
        <taxon>Borreliella</taxon>
    </lineage>
</organism>
<feature type="domain" description="DJ-1/PfpI" evidence="2">
    <location>
        <begin position="3"/>
        <end position="164"/>
    </location>
</feature>
<evidence type="ECO:0000313" key="3">
    <source>
        <dbReference type="EMBL" id="AJA90413.1"/>
    </source>
</evidence>
<dbReference type="HOGENOM" id="CLU_000445_44_2_12"/>
<dbReference type="InterPro" id="IPR050325">
    <property type="entry name" value="Prot/Nucl_acid_deglycase"/>
</dbReference>
<name>A0A0A7UYB1_9SPIR</name>
<reference evidence="3 4" key="1">
    <citation type="journal article" date="2015" name="Genome Announc.">
        <title>Genome Sequence of Borrelia chilensis VA1, a South American Member of the Lyme Borreliosis Group.</title>
        <authorList>
            <person name="Huang W."/>
            <person name="Ojaimi C."/>
            <person name="Fallon J.T."/>
            <person name="Travisany D."/>
            <person name="Maass A."/>
            <person name="Ivanova L."/>
            <person name="Tomova A."/>
            <person name="Gonzalez-Acuna D."/>
            <person name="Godfrey H.P."/>
            <person name="Cabello F.C."/>
        </authorList>
    </citation>
    <scope>NUCLEOTIDE SEQUENCE [LARGE SCALE GENOMIC DNA]</scope>
    <source>
        <strain evidence="3 4">VA1</strain>
    </source>
</reference>
<protein>
    <submittedName>
        <fullName evidence="3">4-methyl-5(B-hydroxyethyl)-thiazole monophosphate biosynthesis protein</fullName>
    </submittedName>
</protein>
<dbReference type="InterPro" id="IPR029062">
    <property type="entry name" value="Class_I_gatase-like"/>
</dbReference>
<dbReference type="GO" id="GO:0005737">
    <property type="term" value="C:cytoplasm"/>
    <property type="evidence" value="ECO:0007669"/>
    <property type="project" value="TreeGrafter"/>
</dbReference>
<dbReference type="STRING" id="1245910.OY14_03100"/>
<evidence type="ECO:0000313" key="4">
    <source>
        <dbReference type="Proteomes" id="UP000030940"/>
    </source>
</evidence>
<dbReference type="FunFam" id="3.40.50.880:FF:000015">
    <property type="entry name" value="Protein DJ-1 homolog C"/>
    <property type="match status" value="1"/>
</dbReference>
<dbReference type="PANTHER" id="PTHR48094:SF12">
    <property type="entry name" value="PARKINSON DISEASE PROTEIN 7 HOMOLOG"/>
    <property type="match status" value="1"/>
</dbReference>
<dbReference type="AlphaFoldDB" id="A0A0A7UYB1"/>
<dbReference type="Pfam" id="PF01965">
    <property type="entry name" value="DJ-1_PfpI"/>
    <property type="match status" value="1"/>
</dbReference>
<evidence type="ECO:0000259" key="2">
    <source>
        <dbReference type="Pfam" id="PF01965"/>
    </source>
</evidence>